<dbReference type="InterPro" id="IPR011257">
    <property type="entry name" value="DNA_glycosylase"/>
</dbReference>
<dbReference type="SUPFAM" id="SSF48150">
    <property type="entry name" value="DNA-glycosylase"/>
    <property type="match status" value="1"/>
</dbReference>
<evidence type="ECO:0008006" key="4">
    <source>
        <dbReference type="Google" id="ProtNLM"/>
    </source>
</evidence>
<dbReference type="EMBL" id="KN846953">
    <property type="protein sequence ID" value="KIV81083.1"/>
    <property type="molecule type" value="Genomic_DNA"/>
</dbReference>
<feature type="compositionally biased region" description="Low complexity" evidence="1">
    <location>
        <begin position="94"/>
        <end position="109"/>
    </location>
</feature>
<dbReference type="PANTHER" id="PTHR47203:SF1">
    <property type="entry name" value="HYPOTHETICAL BASE EXCISION DNA REPAIR PROTEIN (EUROFUNG)"/>
    <property type="match status" value="1"/>
</dbReference>
<proteinExistence type="predicted"/>
<dbReference type="STRING" id="1016849.A0A0D1Z2J7"/>
<reference evidence="2 3" key="1">
    <citation type="submission" date="2015-01" db="EMBL/GenBank/DDBJ databases">
        <title>The Genome Sequence of Exophiala sideris CBS121828.</title>
        <authorList>
            <consortium name="The Broad Institute Genomics Platform"/>
            <person name="Cuomo C."/>
            <person name="de Hoog S."/>
            <person name="Gorbushina A."/>
            <person name="Stielow B."/>
            <person name="Teixiera M."/>
            <person name="Abouelleil A."/>
            <person name="Chapman S.B."/>
            <person name="Priest M."/>
            <person name="Young S.K."/>
            <person name="Wortman J."/>
            <person name="Nusbaum C."/>
            <person name="Birren B."/>
        </authorList>
    </citation>
    <scope>NUCLEOTIDE SEQUENCE [LARGE SCALE GENOMIC DNA]</scope>
    <source>
        <strain evidence="2 3">CBS 121828</strain>
    </source>
</reference>
<dbReference type="HOGENOM" id="CLU_042301_0_0_1"/>
<feature type="compositionally biased region" description="Polar residues" evidence="1">
    <location>
        <begin position="151"/>
        <end position="160"/>
    </location>
</feature>
<gene>
    <name evidence="2" type="ORF">PV11_08533</name>
</gene>
<dbReference type="OrthoDB" id="5607at2759"/>
<dbReference type="GO" id="GO:0003824">
    <property type="term" value="F:catalytic activity"/>
    <property type="evidence" value="ECO:0007669"/>
    <property type="project" value="InterPro"/>
</dbReference>
<dbReference type="GO" id="GO:0006281">
    <property type="term" value="P:DNA repair"/>
    <property type="evidence" value="ECO:0007669"/>
    <property type="project" value="InterPro"/>
</dbReference>
<evidence type="ECO:0000256" key="1">
    <source>
        <dbReference type="SAM" id="MobiDB-lite"/>
    </source>
</evidence>
<feature type="region of interest" description="Disordered" evidence="1">
    <location>
        <begin position="94"/>
        <end position="123"/>
    </location>
</feature>
<dbReference type="Proteomes" id="UP000053599">
    <property type="component" value="Unassembled WGS sequence"/>
</dbReference>
<evidence type="ECO:0000313" key="3">
    <source>
        <dbReference type="Proteomes" id="UP000053599"/>
    </source>
</evidence>
<dbReference type="PANTHER" id="PTHR47203">
    <property type="match status" value="1"/>
</dbReference>
<organism evidence="2 3">
    <name type="scientific">Exophiala sideris</name>
    <dbReference type="NCBI Taxonomy" id="1016849"/>
    <lineage>
        <taxon>Eukaryota</taxon>
        <taxon>Fungi</taxon>
        <taxon>Dikarya</taxon>
        <taxon>Ascomycota</taxon>
        <taxon>Pezizomycotina</taxon>
        <taxon>Eurotiomycetes</taxon>
        <taxon>Chaetothyriomycetidae</taxon>
        <taxon>Chaetothyriales</taxon>
        <taxon>Herpotrichiellaceae</taxon>
        <taxon>Exophiala</taxon>
    </lineage>
</organism>
<evidence type="ECO:0000313" key="2">
    <source>
        <dbReference type="EMBL" id="KIV81083.1"/>
    </source>
</evidence>
<dbReference type="AlphaFoldDB" id="A0A0D1Z2J7"/>
<sequence>MVSTRSRANKAIATEVADIEQACANNAVATTEPDYDTTMDYDAGTANTGNIISSTTIQPSIAQVNVVSTKVNVSDQQVTVTTTIASGTATTLAQPVQSTPSSAPASAVKAKGRGKRKQVDTASDTTITKKLRVSKTKTIKLKKEEDDDDFQLSTVPNTADSAPPRRESLRKRGSNGTTSSLLEVATAAAEDDGASFLTLKLCPGYLDKIAANAAANPAADPVTNTTTKASINKIKKTKKRVIRPRRKTPYTNNYRFEFGEDRLPHHVSPTPDQLAEVISIMGQERLTLTNLGQVQPASSMPMHAGNGISADSIVRVIVSQSCINEMALDAQATMRLAYPYEVNGTMVVGTKPNYHAMRVQSVDKLKKVLKKAGLQNLKAPAIKGCLDMIYAKNVALLQPGEVIYDGNDPTASDFVPGLLSLDYLWDLHRQGGKQAVFDELVLLPQIAVKSACCVMAFNMDLPVFAVDTHVAGMAKLLG</sequence>
<name>A0A0D1Z2J7_9EURO</name>
<dbReference type="Gene3D" id="1.10.340.30">
    <property type="entry name" value="Hypothetical protein, domain 2"/>
    <property type="match status" value="1"/>
</dbReference>
<accession>A0A0D1Z2J7</accession>
<feature type="region of interest" description="Disordered" evidence="1">
    <location>
        <begin position="146"/>
        <end position="177"/>
    </location>
</feature>
<protein>
    <recommendedName>
        <fullName evidence="4">HhH-GPD domain-containing protein</fullName>
    </recommendedName>
</protein>